<evidence type="ECO:0000313" key="4">
    <source>
        <dbReference type="Proteomes" id="UP000267251"/>
    </source>
</evidence>
<feature type="compositionally biased region" description="Polar residues" evidence="1">
    <location>
        <begin position="246"/>
        <end position="260"/>
    </location>
</feature>
<feature type="non-terminal residue" evidence="3">
    <location>
        <position position="367"/>
    </location>
</feature>
<dbReference type="Pfam" id="PF18149">
    <property type="entry name" value="Helicase_PWI"/>
    <property type="match status" value="1"/>
</dbReference>
<gene>
    <name evidence="3" type="ORF">BJ684DRAFT_18093</name>
</gene>
<feature type="region of interest" description="Disordered" evidence="1">
    <location>
        <begin position="21"/>
        <end position="41"/>
    </location>
</feature>
<dbReference type="AlphaFoldDB" id="A0A4P9XYW5"/>
<protein>
    <recommendedName>
        <fullName evidence="2">Brr2 N-terminal helicase PWI domain-containing protein</fullName>
    </recommendedName>
</protein>
<evidence type="ECO:0000313" key="3">
    <source>
        <dbReference type="EMBL" id="RKP11302.1"/>
    </source>
</evidence>
<dbReference type="InterPro" id="IPR041094">
    <property type="entry name" value="Brr2_helicase_PWI"/>
</dbReference>
<evidence type="ECO:0000259" key="2">
    <source>
        <dbReference type="Pfam" id="PF18149"/>
    </source>
</evidence>
<dbReference type="Proteomes" id="UP000267251">
    <property type="component" value="Unassembled WGS sequence"/>
</dbReference>
<feature type="compositionally biased region" description="Polar residues" evidence="1">
    <location>
        <begin position="337"/>
        <end position="351"/>
    </location>
</feature>
<proteinExistence type="predicted"/>
<feature type="compositionally biased region" description="Basic and acidic residues" evidence="1">
    <location>
        <begin position="234"/>
        <end position="245"/>
    </location>
</feature>
<keyword evidence="4" id="KW-1185">Reference proteome</keyword>
<reference evidence="4" key="1">
    <citation type="journal article" date="2018" name="Nat. Microbiol.">
        <title>Leveraging single-cell genomics to expand the fungal tree of life.</title>
        <authorList>
            <person name="Ahrendt S.R."/>
            <person name="Quandt C.A."/>
            <person name="Ciobanu D."/>
            <person name="Clum A."/>
            <person name="Salamov A."/>
            <person name="Andreopoulos B."/>
            <person name="Cheng J.F."/>
            <person name="Woyke T."/>
            <person name="Pelin A."/>
            <person name="Henrissat B."/>
            <person name="Reynolds N.K."/>
            <person name="Benny G.L."/>
            <person name="Smith M.E."/>
            <person name="James T.Y."/>
            <person name="Grigoriev I.V."/>
        </authorList>
    </citation>
    <scope>NUCLEOTIDE SEQUENCE [LARGE SCALE GENOMIC DNA]</scope>
</reference>
<feature type="domain" description="Brr2 N-terminal helicase PWI" evidence="2">
    <location>
        <begin position="151"/>
        <end position="211"/>
    </location>
</feature>
<dbReference type="EMBL" id="KZ989027">
    <property type="protein sequence ID" value="RKP11302.1"/>
    <property type="molecule type" value="Genomic_DNA"/>
</dbReference>
<sequence>MPPSFSSFPLADLVTWHLRGPSAMGPATSGSKGKGKGKRREVVQDWSESDMILGQSSFRDAQEALSSRDLTLAALCRKRLEGPALNDPIVGQEQNSPDLHAILPPEDPFYFSLLDQQVPLNASQYPSVSSETSISDPVRFDREWFLGKCQAHIDTFSSSDDSMSLSRLSTHLLTLLRSSRSDEDIQNELVDLLGYDFDLLSLLLVHRSELLSNLSEKDSLDSLFTQEPIISTPKRTDSPARHRTDPTTQQHMGNLIISSKSQKDSEKALRKEKKRLHQARASTRTELDEEESIRLLQLDPSELRRAREEQLQMASNAPLASSSVPLLPDQPHYPHVYSSTRGNTGGPISSFASQYILPVGTERMDER</sequence>
<feature type="region of interest" description="Disordered" evidence="1">
    <location>
        <begin position="225"/>
        <end position="291"/>
    </location>
</feature>
<evidence type="ECO:0000256" key="1">
    <source>
        <dbReference type="SAM" id="MobiDB-lite"/>
    </source>
</evidence>
<organism evidence="3 4">
    <name type="scientific">Piptocephalis cylindrospora</name>
    <dbReference type="NCBI Taxonomy" id="1907219"/>
    <lineage>
        <taxon>Eukaryota</taxon>
        <taxon>Fungi</taxon>
        <taxon>Fungi incertae sedis</taxon>
        <taxon>Zoopagomycota</taxon>
        <taxon>Zoopagomycotina</taxon>
        <taxon>Zoopagomycetes</taxon>
        <taxon>Zoopagales</taxon>
        <taxon>Piptocephalidaceae</taxon>
        <taxon>Piptocephalis</taxon>
    </lineage>
</organism>
<accession>A0A4P9XYW5</accession>
<name>A0A4P9XYW5_9FUNG</name>
<feature type="region of interest" description="Disordered" evidence="1">
    <location>
        <begin position="331"/>
        <end position="351"/>
    </location>
</feature>